<gene>
    <name evidence="3" type="ORF">K3174_09110</name>
</gene>
<protein>
    <submittedName>
        <fullName evidence="3">Amidase</fullName>
    </submittedName>
</protein>
<evidence type="ECO:0000313" key="4">
    <source>
        <dbReference type="Proteomes" id="UP000755104"/>
    </source>
</evidence>
<dbReference type="Proteomes" id="UP000755104">
    <property type="component" value="Unassembled WGS sequence"/>
</dbReference>
<dbReference type="SUPFAM" id="SSF75304">
    <property type="entry name" value="Amidase signature (AS) enzymes"/>
    <property type="match status" value="1"/>
</dbReference>
<organism evidence="3 4">
    <name type="scientific">Qipengyuania qiaonensis</name>
    <dbReference type="NCBI Taxonomy" id="2867240"/>
    <lineage>
        <taxon>Bacteria</taxon>
        <taxon>Pseudomonadati</taxon>
        <taxon>Pseudomonadota</taxon>
        <taxon>Alphaproteobacteria</taxon>
        <taxon>Sphingomonadales</taxon>
        <taxon>Erythrobacteraceae</taxon>
        <taxon>Qipengyuania</taxon>
    </lineage>
</organism>
<dbReference type="RefSeq" id="WP_221557930.1">
    <property type="nucleotide sequence ID" value="NZ_JAIGNO010000004.1"/>
</dbReference>
<feature type="compositionally biased region" description="Polar residues" evidence="1">
    <location>
        <begin position="134"/>
        <end position="144"/>
    </location>
</feature>
<evidence type="ECO:0000259" key="2">
    <source>
        <dbReference type="Pfam" id="PF01425"/>
    </source>
</evidence>
<dbReference type="InterPro" id="IPR036928">
    <property type="entry name" value="AS_sf"/>
</dbReference>
<feature type="domain" description="Amidase" evidence="2">
    <location>
        <begin position="28"/>
        <end position="294"/>
    </location>
</feature>
<dbReference type="EMBL" id="JAIGNO010000004">
    <property type="protein sequence ID" value="MBX7482691.1"/>
    <property type="molecule type" value="Genomic_DNA"/>
</dbReference>
<accession>A0ABS7J5Z5</accession>
<reference evidence="3 4" key="1">
    <citation type="submission" date="2021-08" db="EMBL/GenBank/DDBJ databases">
        <title>Comparative Genomics Analysis of the Genus Qipengyuania Reveals Extensive Genetic Diversity and Metabolic Versatility, Including the Description of Fifteen Novel Species.</title>
        <authorList>
            <person name="Liu Y."/>
        </authorList>
    </citation>
    <scope>NUCLEOTIDE SEQUENCE [LARGE SCALE GENOMIC DNA]</scope>
    <source>
        <strain evidence="3 4">6D47A</strain>
    </source>
</reference>
<dbReference type="PANTHER" id="PTHR43372:SF4">
    <property type="entry name" value="FATTY-ACID AMIDE HYDROLASE 2"/>
    <property type="match status" value="1"/>
</dbReference>
<feature type="domain" description="Amidase" evidence="2">
    <location>
        <begin position="338"/>
        <end position="431"/>
    </location>
</feature>
<dbReference type="InterPro" id="IPR023631">
    <property type="entry name" value="Amidase_dom"/>
</dbReference>
<evidence type="ECO:0000256" key="1">
    <source>
        <dbReference type="SAM" id="MobiDB-lite"/>
    </source>
</evidence>
<name>A0ABS7J5Z5_9SPHN</name>
<sequence>MAYPTLTKKPGAIELAHAIRHGEMSPLEAVEAAIARIEHVDAHINAVVVTDFDRARDRAKTMTGERLPKNQPLFGVPMTIKESFDIEGLPTCWGHEEYAESTAKRDARVVHQLKAAGAIFLGKTNVPPDLTDWQSTNPVYGRTNNPHDHDRSPGGSSGGSAAAVASGMVPCEYGTDIGGSVRVPAHFCGIWGHKTSWGLISKHGHDHPSMAGKDGHDGVLSIAGPLARNAADLRLLVELTQALPLRSRGKPLADCRFLLMIDHPSCPTDDAVRGPIEAAAAELERAGMRIDRASALVPELQAQQAEYMRMLNVAMARGMPGPDGKRASATDWFDMLDAQTRNENAWHHLFETYDFVLAPPAPVLAVPHRDGRVFDGTIAINGAEQPAGTALCWAGLATYPNLPATVLPVGETGGLPCGMQVVSRRWADFDCIAAAEAIGKILHG</sequence>
<evidence type="ECO:0000313" key="3">
    <source>
        <dbReference type="EMBL" id="MBX7482691.1"/>
    </source>
</evidence>
<dbReference type="PANTHER" id="PTHR43372">
    <property type="entry name" value="FATTY-ACID AMIDE HYDROLASE"/>
    <property type="match status" value="1"/>
</dbReference>
<proteinExistence type="predicted"/>
<comment type="caution">
    <text evidence="3">The sequence shown here is derived from an EMBL/GenBank/DDBJ whole genome shotgun (WGS) entry which is preliminary data.</text>
</comment>
<dbReference type="InterPro" id="IPR052739">
    <property type="entry name" value="FAAH2"/>
</dbReference>
<dbReference type="Gene3D" id="3.90.1300.10">
    <property type="entry name" value="Amidase signature (AS) domain"/>
    <property type="match status" value="1"/>
</dbReference>
<feature type="region of interest" description="Disordered" evidence="1">
    <location>
        <begin position="134"/>
        <end position="161"/>
    </location>
</feature>
<dbReference type="Pfam" id="PF01425">
    <property type="entry name" value="Amidase"/>
    <property type="match status" value="2"/>
</dbReference>
<keyword evidence="4" id="KW-1185">Reference proteome</keyword>